<evidence type="ECO:0000256" key="1">
    <source>
        <dbReference type="SAM" id="MobiDB-lite"/>
    </source>
</evidence>
<dbReference type="AlphaFoldDB" id="A0AAJ6HLX6"/>
<evidence type="ECO:0000313" key="3">
    <source>
        <dbReference type="EMBL" id="WLS43265.1"/>
    </source>
</evidence>
<dbReference type="InterPro" id="IPR047140">
    <property type="entry name" value="LabA"/>
</dbReference>
<dbReference type="KEGG" id="mprn:Q3V37_17760"/>
<dbReference type="Gene3D" id="3.40.50.1010">
    <property type="entry name" value="5'-nuclease"/>
    <property type="match status" value="1"/>
</dbReference>
<gene>
    <name evidence="3" type="ORF">Q3V37_17760</name>
</gene>
<accession>A0AAJ6HLX6</accession>
<proteinExistence type="predicted"/>
<dbReference type="RefSeq" id="WP_306270649.1">
    <property type="nucleotide sequence ID" value="NZ_CP130472.1"/>
</dbReference>
<organism evidence="3 4">
    <name type="scientific">Micromonospora profundi</name>
    <dbReference type="NCBI Taxonomy" id="1420889"/>
    <lineage>
        <taxon>Bacteria</taxon>
        <taxon>Bacillati</taxon>
        <taxon>Actinomycetota</taxon>
        <taxon>Actinomycetes</taxon>
        <taxon>Micromonosporales</taxon>
        <taxon>Micromonosporaceae</taxon>
        <taxon>Micromonospora</taxon>
    </lineage>
</organism>
<reference evidence="3 4" key="1">
    <citation type="submission" date="2023-07" db="EMBL/GenBank/DDBJ databases">
        <title>Micromonospora profundi TRM 95458 converts glycerol to a new osmotic compound.</title>
        <authorList>
            <person name="Lu D."/>
        </authorList>
    </citation>
    <scope>NUCLEOTIDE SEQUENCE [LARGE SCALE GENOMIC DNA]</scope>
    <source>
        <strain evidence="3 4">TRM95458</strain>
    </source>
</reference>
<evidence type="ECO:0000259" key="2">
    <source>
        <dbReference type="Pfam" id="PF01936"/>
    </source>
</evidence>
<dbReference type="PANTHER" id="PTHR35458">
    <property type="entry name" value="SLR0755 PROTEIN"/>
    <property type="match status" value="1"/>
</dbReference>
<evidence type="ECO:0000313" key="4">
    <source>
        <dbReference type="Proteomes" id="UP001235874"/>
    </source>
</evidence>
<feature type="domain" description="NYN" evidence="2">
    <location>
        <begin position="34"/>
        <end position="157"/>
    </location>
</feature>
<name>A0AAJ6HLX6_9ACTN</name>
<feature type="region of interest" description="Disordered" evidence="1">
    <location>
        <begin position="184"/>
        <end position="214"/>
    </location>
</feature>
<protein>
    <submittedName>
        <fullName evidence="3">NYN domain-containing protein</fullName>
    </submittedName>
</protein>
<dbReference type="EMBL" id="CP130472">
    <property type="protein sequence ID" value="WLS43265.1"/>
    <property type="molecule type" value="Genomic_DNA"/>
</dbReference>
<dbReference type="Proteomes" id="UP001235874">
    <property type="component" value="Chromosome"/>
</dbReference>
<dbReference type="PANTHER" id="PTHR35458:SF8">
    <property type="entry name" value="SLR0650 PROTEIN"/>
    <property type="match status" value="1"/>
</dbReference>
<keyword evidence="4" id="KW-1185">Reference proteome</keyword>
<dbReference type="InterPro" id="IPR021139">
    <property type="entry name" value="NYN"/>
</dbReference>
<dbReference type="Pfam" id="PF01936">
    <property type="entry name" value="NYN"/>
    <property type="match status" value="1"/>
</dbReference>
<sequence>MDVGYLLSAAAVRVTGTSLRNGIQVIYEPLVDALVQQAEALSELPVLRVHWYDSARDGVPDAQQQFIGELPNVKLRLGRFGVDGRQKGVDLRIGLDLVTHARNGAADVFILVSGDDDLTEAVEEAQVHGVQVILLAVPNADDKPHGISRHLIRAADGLKILFPDTIDQTVTKVEMPLATQPTAQSMAVASQGGRARIKAAPRDPTTLGDSGALRPSSMLASSAAIDSEPSSTTKHEDPAELSEQIDSVVNNVLTTFRRSATAEALAELTAGKPSIPRDIDKALLTDLSDRRGGIDLSEAVRHKLRGQFWEKYDEAHGSES</sequence>
<dbReference type="GO" id="GO:0004540">
    <property type="term" value="F:RNA nuclease activity"/>
    <property type="evidence" value="ECO:0007669"/>
    <property type="project" value="InterPro"/>
</dbReference>